<keyword evidence="3" id="KW-0731">Sigma factor</keyword>
<dbReference type="InterPro" id="IPR014284">
    <property type="entry name" value="RNA_pol_sigma-70_dom"/>
</dbReference>
<evidence type="ECO:0000256" key="3">
    <source>
        <dbReference type="ARBA" id="ARBA00023082"/>
    </source>
</evidence>
<dbReference type="SUPFAM" id="SSF88946">
    <property type="entry name" value="Sigma2 domain of RNA polymerase sigma factors"/>
    <property type="match status" value="1"/>
</dbReference>
<dbReference type="GO" id="GO:0006352">
    <property type="term" value="P:DNA-templated transcription initiation"/>
    <property type="evidence" value="ECO:0007669"/>
    <property type="project" value="InterPro"/>
</dbReference>
<dbReference type="RefSeq" id="WP_099154391.1">
    <property type="nucleotide sequence ID" value="NZ_PDUD01000043.1"/>
</dbReference>
<dbReference type="PANTHER" id="PTHR43133:SF8">
    <property type="entry name" value="RNA POLYMERASE SIGMA FACTOR HI_1459-RELATED"/>
    <property type="match status" value="1"/>
</dbReference>
<dbReference type="NCBIfam" id="TIGR02937">
    <property type="entry name" value="sigma70-ECF"/>
    <property type="match status" value="1"/>
</dbReference>
<dbReference type="AlphaFoldDB" id="A0A2D0N187"/>
<keyword evidence="7" id="KW-1185">Reference proteome</keyword>
<comment type="caution">
    <text evidence="6">The sequence shown here is derived from an EMBL/GenBank/DDBJ whole genome shotgun (WGS) entry which is preliminary data.</text>
</comment>
<sequence>MKVSKIAAQDQQYLRGLQERDPQILTDIYDRFFPVFDRYICNRGGDEADAKDVFQDAMVVLFRKQQEKTFELTSSFGTFLVAVGKRIWLKKASRRVKRPEQPLHGIDIPQDAEIDEKLERTEQHRLFRDKLAQLGEDCKKVLRLFFMGTPMSEIATEMGYTSEGYARKRKFKCKQKLTKLIKSDPRFEEIRYQGR</sequence>
<dbReference type="InterPro" id="IPR036388">
    <property type="entry name" value="WH-like_DNA-bd_sf"/>
</dbReference>
<dbReference type="InterPro" id="IPR039425">
    <property type="entry name" value="RNA_pol_sigma-70-like"/>
</dbReference>
<name>A0A2D0N187_FLAN2</name>
<organism evidence="6 7">
    <name type="scientific">Flavilitoribacter nigricans (strain ATCC 23147 / DSM 23189 / NBRC 102662 / NCIMB 1420 / SS-2)</name>
    <name type="common">Lewinella nigricans</name>
    <dbReference type="NCBI Taxonomy" id="1122177"/>
    <lineage>
        <taxon>Bacteria</taxon>
        <taxon>Pseudomonadati</taxon>
        <taxon>Bacteroidota</taxon>
        <taxon>Saprospiria</taxon>
        <taxon>Saprospirales</taxon>
        <taxon>Lewinellaceae</taxon>
        <taxon>Flavilitoribacter</taxon>
    </lineage>
</organism>
<proteinExistence type="inferred from homology"/>
<accession>A0A2D0N187</accession>
<evidence type="ECO:0000313" key="7">
    <source>
        <dbReference type="Proteomes" id="UP000223913"/>
    </source>
</evidence>
<dbReference type="GO" id="GO:0003677">
    <property type="term" value="F:DNA binding"/>
    <property type="evidence" value="ECO:0007669"/>
    <property type="project" value="UniProtKB-KW"/>
</dbReference>
<evidence type="ECO:0008006" key="8">
    <source>
        <dbReference type="Google" id="ProtNLM"/>
    </source>
</evidence>
<keyword evidence="5" id="KW-0804">Transcription</keyword>
<dbReference type="OrthoDB" id="1099849at2"/>
<keyword evidence="4" id="KW-0238">DNA-binding</keyword>
<dbReference type="Proteomes" id="UP000223913">
    <property type="component" value="Unassembled WGS sequence"/>
</dbReference>
<dbReference type="GO" id="GO:0016987">
    <property type="term" value="F:sigma factor activity"/>
    <property type="evidence" value="ECO:0007669"/>
    <property type="project" value="UniProtKB-KW"/>
</dbReference>
<evidence type="ECO:0000256" key="2">
    <source>
        <dbReference type="ARBA" id="ARBA00023015"/>
    </source>
</evidence>
<comment type="similarity">
    <text evidence="1">Belongs to the sigma-70 factor family. ECF subfamily.</text>
</comment>
<dbReference type="InterPro" id="IPR013325">
    <property type="entry name" value="RNA_pol_sigma_r2"/>
</dbReference>
<evidence type="ECO:0000256" key="5">
    <source>
        <dbReference type="ARBA" id="ARBA00023163"/>
    </source>
</evidence>
<evidence type="ECO:0000313" key="6">
    <source>
        <dbReference type="EMBL" id="PHN02200.1"/>
    </source>
</evidence>
<keyword evidence="2" id="KW-0805">Transcription regulation</keyword>
<dbReference type="EMBL" id="PDUD01000043">
    <property type="protein sequence ID" value="PHN02200.1"/>
    <property type="molecule type" value="Genomic_DNA"/>
</dbReference>
<gene>
    <name evidence="6" type="ORF">CRP01_33235</name>
</gene>
<reference evidence="6 7" key="1">
    <citation type="submission" date="2017-10" db="EMBL/GenBank/DDBJ databases">
        <title>The draft genome sequence of Lewinella nigricans NBRC 102662.</title>
        <authorList>
            <person name="Wang K."/>
        </authorList>
    </citation>
    <scope>NUCLEOTIDE SEQUENCE [LARGE SCALE GENOMIC DNA]</scope>
    <source>
        <strain evidence="6 7">NBRC 102662</strain>
    </source>
</reference>
<dbReference type="InterPro" id="IPR013324">
    <property type="entry name" value="RNA_pol_sigma_r3/r4-like"/>
</dbReference>
<evidence type="ECO:0000256" key="4">
    <source>
        <dbReference type="ARBA" id="ARBA00023125"/>
    </source>
</evidence>
<evidence type="ECO:0000256" key="1">
    <source>
        <dbReference type="ARBA" id="ARBA00010641"/>
    </source>
</evidence>
<dbReference type="PANTHER" id="PTHR43133">
    <property type="entry name" value="RNA POLYMERASE ECF-TYPE SIGMA FACTO"/>
    <property type="match status" value="1"/>
</dbReference>
<dbReference type="Gene3D" id="1.10.10.10">
    <property type="entry name" value="Winged helix-like DNA-binding domain superfamily/Winged helix DNA-binding domain"/>
    <property type="match status" value="1"/>
</dbReference>
<dbReference type="Gene3D" id="1.10.1740.10">
    <property type="match status" value="1"/>
</dbReference>
<protein>
    <recommendedName>
        <fullName evidence="8">Sigma-70 family RNA polymerase sigma factor</fullName>
    </recommendedName>
</protein>
<dbReference type="SUPFAM" id="SSF88659">
    <property type="entry name" value="Sigma3 and sigma4 domains of RNA polymerase sigma factors"/>
    <property type="match status" value="1"/>
</dbReference>